<dbReference type="GO" id="GO:0005886">
    <property type="term" value="C:plasma membrane"/>
    <property type="evidence" value="ECO:0007669"/>
    <property type="project" value="UniProtKB-SubCell"/>
</dbReference>
<sequence length="692" mass="70947">MTILLAGVAFGLAALASVVGGRLGRWPAVVGWLGNSLGCLLVLLAAARAMTAHAGTVPLGRLGDLGPGLGTATLGLDHLAGMFALVTFGVALPACLTGLRASASARPRLPAVVAACLASVLLVLCAQDLFVLLFGWEGLTLSFFLLTGMDRSSAQTAPAALSAATFGKASGAAVLLGGLLAAGTGGLSYADLGHAHGPAADAAFALLVLGFGVKIGVVPVQIWLPPTYAAAPGPARAVMAGAAVNVGFYGLWRTLQLLGPPPTWLVIVVLLVAGVTAALGIAHAAVHPDIRGLVAWSSVENAGVIGAGYGVALVGSRVGDDRLMAVGLVAATAQVVAHALGKSLLFVVVREVEQSSGTTDLDALRDVARSQPWVGAGLTVGALTLAGLPLTAGFASEWLTLESLMQQFRIDELGMQLGSAVAGALVALSIGIAGVTFVRLIALTSFGAGRAVRRRPEPVAVRVAVGLLVAGCLGLAVAAPWEVDVIADGIRPVVSGTVDGVHASPWVIQPVYAGFSSLSPSWLWLVVPAYVLLLLLLVTGLSGRRLWSVRRVPAWSSASPGVDRGVGYTSFAYANPMRKVLANLLLTHHELEAVSVSERQAAARLAEDRSPATQADESARRPDGTDPDHADRLAYQVDVVEVVERYLYRPLYAVLSGAARATTRLQSGRLDAYVAYLLVVLLAVIALVAALA</sequence>
<evidence type="ECO:0000256" key="3">
    <source>
        <dbReference type="ARBA" id="ARBA00022692"/>
    </source>
</evidence>
<evidence type="ECO:0000256" key="6">
    <source>
        <dbReference type="ARBA" id="ARBA00023136"/>
    </source>
</evidence>
<keyword evidence="4 9" id="KW-1133">Transmembrane helix</keyword>
<dbReference type="AlphaFoldDB" id="A0A077LXN1"/>
<keyword evidence="12" id="KW-1185">Reference proteome</keyword>
<keyword evidence="6 9" id="KW-0472">Membrane</keyword>
<feature type="transmembrane region" description="Helical" evidence="9">
    <location>
        <begin position="264"/>
        <end position="286"/>
    </location>
</feature>
<evidence type="ECO:0000256" key="1">
    <source>
        <dbReference type="ARBA" id="ARBA00004651"/>
    </source>
</evidence>
<dbReference type="PANTHER" id="PTHR42682">
    <property type="entry name" value="HYDROGENASE-4 COMPONENT F"/>
    <property type="match status" value="1"/>
</dbReference>
<dbReference type="Proteomes" id="UP000035721">
    <property type="component" value="Unassembled WGS sequence"/>
</dbReference>
<gene>
    <name evidence="11" type="ORF">BN12_1440008</name>
</gene>
<dbReference type="InterPro" id="IPR052175">
    <property type="entry name" value="ComplexI-like_HydComp"/>
</dbReference>
<dbReference type="RefSeq" id="WP_053080046.1">
    <property type="nucleotide sequence ID" value="NZ_HF570958.1"/>
</dbReference>
<feature type="transmembrane region" description="Helical" evidence="9">
    <location>
        <begin position="79"/>
        <end position="99"/>
    </location>
</feature>
<feature type="domain" description="NADH:quinone oxidoreductase/Mrp antiporter transmembrane" evidence="10">
    <location>
        <begin position="126"/>
        <end position="406"/>
    </location>
</feature>
<dbReference type="InterPro" id="IPR001750">
    <property type="entry name" value="ND/Mrp_TM"/>
</dbReference>
<feature type="transmembrane region" description="Helical" evidence="9">
    <location>
        <begin position="373"/>
        <end position="395"/>
    </location>
</feature>
<proteinExistence type="predicted"/>
<evidence type="ECO:0000256" key="5">
    <source>
        <dbReference type="ARBA" id="ARBA00023002"/>
    </source>
</evidence>
<evidence type="ECO:0000256" key="9">
    <source>
        <dbReference type="SAM" id="Phobius"/>
    </source>
</evidence>
<protein>
    <submittedName>
        <fullName evidence="11">NADH/Ubiquinone/plastoquinone (Complex I)</fullName>
    </submittedName>
</protein>
<evidence type="ECO:0000256" key="2">
    <source>
        <dbReference type="ARBA" id="ARBA00022475"/>
    </source>
</evidence>
<feature type="compositionally biased region" description="Basic and acidic residues" evidence="8">
    <location>
        <begin position="617"/>
        <end position="629"/>
    </location>
</feature>
<name>A0A077LXN1_9MICO</name>
<feature type="transmembrane region" description="Helical" evidence="9">
    <location>
        <begin position="459"/>
        <end position="481"/>
    </location>
</feature>
<reference evidence="11 12" key="1">
    <citation type="journal article" date="2013" name="ISME J.">
        <title>A metabolic model for members of the genus Tetrasphaera involved in enhanced biological phosphorus removal.</title>
        <authorList>
            <person name="Kristiansen R."/>
            <person name="Nguyen H.T.T."/>
            <person name="Saunders A.M."/>
            <person name="Nielsen J.L."/>
            <person name="Wimmer R."/>
            <person name="Le V.Q."/>
            <person name="McIlroy S.J."/>
            <person name="Petrovski S."/>
            <person name="Seviour R.J."/>
            <person name="Calteau A."/>
            <person name="Nielsen K.L."/>
            <person name="Nielsen P.H."/>
        </authorList>
    </citation>
    <scope>NUCLEOTIDE SEQUENCE [LARGE SCALE GENOMIC DNA]</scope>
    <source>
        <strain evidence="11 12">T1-X7</strain>
    </source>
</reference>
<evidence type="ECO:0000313" key="12">
    <source>
        <dbReference type="Proteomes" id="UP000035721"/>
    </source>
</evidence>
<dbReference type="PANTHER" id="PTHR42682:SF3">
    <property type="entry name" value="FORMATE HYDROGENLYASE SUBUNIT 3-RELATED"/>
    <property type="match status" value="1"/>
</dbReference>
<feature type="transmembrane region" description="Helical" evidence="9">
    <location>
        <begin position="673"/>
        <end position="691"/>
    </location>
</feature>
<evidence type="ECO:0000256" key="8">
    <source>
        <dbReference type="SAM" id="MobiDB-lite"/>
    </source>
</evidence>
<feature type="transmembrane region" description="Helical" evidence="9">
    <location>
        <begin position="522"/>
        <end position="541"/>
    </location>
</feature>
<comment type="subcellular location">
    <subcellularLocation>
        <location evidence="1">Cell membrane</location>
        <topology evidence="1">Multi-pass membrane protein</topology>
    </subcellularLocation>
    <subcellularLocation>
        <location evidence="7">Membrane</location>
        <topology evidence="7">Multi-pass membrane protein</topology>
    </subcellularLocation>
</comment>
<accession>A0A077LXN1</accession>
<comment type="caution">
    <text evidence="11">The sequence shown here is derived from an EMBL/GenBank/DDBJ whole genome shotgun (WGS) entry which is preliminary data.</text>
</comment>
<feature type="transmembrane region" description="Helical" evidence="9">
    <location>
        <begin position="171"/>
        <end position="190"/>
    </location>
</feature>
<feature type="transmembrane region" description="Helical" evidence="9">
    <location>
        <begin position="235"/>
        <end position="252"/>
    </location>
</feature>
<evidence type="ECO:0000259" key="10">
    <source>
        <dbReference type="Pfam" id="PF00361"/>
    </source>
</evidence>
<evidence type="ECO:0000256" key="4">
    <source>
        <dbReference type="ARBA" id="ARBA00022989"/>
    </source>
</evidence>
<keyword evidence="5" id="KW-0560">Oxidoreductase</keyword>
<evidence type="ECO:0000256" key="7">
    <source>
        <dbReference type="RuleBase" id="RU000320"/>
    </source>
</evidence>
<dbReference type="STRING" id="1194083.BN12_1440008"/>
<feature type="transmembrane region" description="Helical" evidence="9">
    <location>
        <begin position="415"/>
        <end position="438"/>
    </location>
</feature>
<dbReference type="Pfam" id="PF00361">
    <property type="entry name" value="Proton_antipo_M"/>
    <property type="match status" value="1"/>
</dbReference>
<keyword evidence="3 7" id="KW-0812">Transmembrane</keyword>
<feature type="transmembrane region" description="Helical" evidence="9">
    <location>
        <begin position="202"/>
        <end position="223"/>
    </location>
</feature>
<organism evidence="11 12">
    <name type="scientific">Nostocoides japonicum T1-X7</name>
    <dbReference type="NCBI Taxonomy" id="1194083"/>
    <lineage>
        <taxon>Bacteria</taxon>
        <taxon>Bacillati</taxon>
        <taxon>Actinomycetota</taxon>
        <taxon>Actinomycetes</taxon>
        <taxon>Micrococcales</taxon>
        <taxon>Intrasporangiaceae</taxon>
        <taxon>Nostocoides</taxon>
    </lineage>
</organism>
<feature type="transmembrane region" description="Helical" evidence="9">
    <location>
        <begin position="111"/>
        <end position="136"/>
    </location>
</feature>
<keyword evidence="11" id="KW-0830">Ubiquinone</keyword>
<dbReference type="EMBL" id="CAJB01000051">
    <property type="protein sequence ID" value="CCH76749.1"/>
    <property type="molecule type" value="Genomic_DNA"/>
</dbReference>
<dbReference type="GO" id="GO:0016491">
    <property type="term" value="F:oxidoreductase activity"/>
    <property type="evidence" value="ECO:0007669"/>
    <property type="project" value="UniProtKB-KW"/>
</dbReference>
<feature type="region of interest" description="Disordered" evidence="8">
    <location>
        <begin position="605"/>
        <end position="629"/>
    </location>
</feature>
<evidence type="ECO:0000313" key="11">
    <source>
        <dbReference type="EMBL" id="CCH76749.1"/>
    </source>
</evidence>
<keyword evidence="2" id="KW-1003">Cell membrane</keyword>